<reference evidence="2" key="2">
    <citation type="submission" date="2019-07" db="EMBL/GenBank/DDBJ databases">
        <authorList>
            <person name="Yang Y."/>
            <person name="Bocs S."/>
            <person name="Baudouin L."/>
        </authorList>
    </citation>
    <scope>NUCLEOTIDE SEQUENCE</scope>
    <source>
        <tissue evidence="2">Spear leaf of Hainan Tall coconut</tissue>
    </source>
</reference>
<organism evidence="2 3">
    <name type="scientific">Cocos nucifera</name>
    <name type="common">Coconut palm</name>
    <dbReference type="NCBI Taxonomy" id="13894"/>
    <lineage>
        <taxon>Eukaryota</taxon>
        <taxon>Viridiplantae</taxon>
        <taxon>Streptophyta</taxon>
        <taxon>Embryophyta</taxon>
        <taxon>Tracheophyta</taxon>
        <taxon>Spermatophyta</taxon>
        <taxon>Magnoliopsida</taxon>
        <taxon>Liliopsida</taxon>
        <taxon>Arecaceae</taxon>
        <taxon>Arecoideae</taxon>
        <taxon>Cocoseae</taxon>
        <taxon>Attaleinae</taxon>
        <taxon>Cocos</taxon>
    </lineage>
</organism>
<dbReference type="EMBL" id="CM017887">
    <property type="protein sequence ID" value="KAG1371114.1"/>
    <property type="molecule type" value="Genomic_DNA"/>
</dbReference>
<proteinExistence type="predicted"/>
<evidence type="ECO:0000313" key="2">
    <source>
        <dbReference type="EMBL" id="KAG1371114.1"/>
    </source>
</evidence>
<comment type="caution">
    <text evidence="2">The sequence shown here is derived from an EMBL/GenBank/DDBJ whole genome shotgun (WGS) entry which is preliminary data.</text>
</comment>
<dbReference type="Proteomes" id="UP000797356">
    <property type="component" value="Chromosome 16"/>
</dbReference>
<feature type="compositionally biased region" description="Basic and acidic residues" evidence="1">
    <location>
        <begin position="71"/>
        <end position="81"/>
    </location>
</feature>
<accession>A0A8K0IYC4</accession>
<gene>
    <name evidence="2" type="ORF">COCNU_16G002080</name>
</gene>
<protein>
    <submittedName>
        <fullName evidence="2">Uncharacterized protein</fullName>
    </submittedName>
</protein>
<evidence type="ECO:0000313" key="3">
    <source>
        <dbReference type="Proteomes" id="UP000797356"/>
    </source>
</evidence>
<feature type="region of interest" description="Disordered" evidence="1">
    <location>
        <begin position="55"/>
        <end position="81"/>
    </location>
</feature>
<dbReference type="AlphaFoldDB" id="A0A8K0IYC4"/>
<evidence type="ECO:0000256" key="1">
    <source>
        <dbReference type="SAM" id="MobiDB-lite"/>
    </source>
</evidence>
<sequence length="81" mass="7944">MSRHRRQASQALPVVFDVAQEEPPKGRGEGAAVTAATAGGGATGRADVAAGAAVNAQTKVPLPTGRPAGAKPEKKPSDGGS</sequence>
<reference evidence="2" key="1">
    <citation type="journal article" date="2017" name="Gigascience">
        <title>The genome draft of coconut (Cocos nucifera).</title>
        <authorList>
            <person name="Xiao Y."/>
            <person name="Xu P."/>
            <person name="Fan H."/>
            <person name="Baudouin L."/>
            <person name="Xia W."/>
            <person name="Bocs S."/>
            <person name="Xu J."/>
            <person name="Li Q."/>
            <person name="Guo A."/>
            <person name="Zhou L."/>
            <person name="Li J."/>
            <person name="Wu Y."/>
            <person name="Ma Z."/>
            <person name="Armero A."/>
            <person name="Issali A.E."/>
            <person name="Liu N."/>
            <person name="Peng M."/>
            <person name="Yang Y."/>
        </authorList>
    </citation>
    <scope>NUCLEOTIDE SEQUENCE</scope>
    <source>
        <tissue evidence="2">Spear leaf of Hainan Tall coconut</tissue>
    </source>
</reference>
<keyword evidence="3" id="KW-1185">Reference proteome</keyword>
<name>A0A8K0IYC4_COCNU</name>